<feature type="signal peptide" evidence="1">
    <location>
        <begin position="1"/>
        <end position="21"/>
    </location>
</feature>
<dbReference type="InterPro" id="IPR024079">
    <property type="entry name" value="MetalloPept_cat_dom_sf"/>
</dbReference>
<dbReference type="EMBL" id="CP036274">
    <property type="protein sequence ID" value="QDU28362.1"/>
    <property type="molecule type" value="Genomic_DNA"/>
</dbReference>
<gene>
    <name evidence="2" type="ORF">ETAA8_34620</name>
</gene>
<proteinExistence type="predicted"/>
<sequence precursor="true">MTLRKCWVISLLCLPLASLHAAEYEVTAPPAELKVPAFYKKYVDVEGYPIVASEKVSDYAIKEAAFLVQQMLAHRPDVRKAMIASGSRMCIIGASEFTTDLPEFAELRAPREYAAISAKDYWDARARGTGGSKSDPYCSCGEENLLGYAGDPYSTECILIHEFAHNIHLRGLDRVDATFDKRLRATYDSAMKNGLWKGKYASVNHHEYFAEGVQSWFDNNREPDHDHNHVNTRVELQEYDPGLAALCGEVFGETKLVYTKPVTRLTGHLAGYDPQQAPKFTWPDRLTKAKDEIRRQALERAKKADE</sequence>
<dbReference type="AlphaFoldDB" id="A0A517YDZ7"/>
<dbReference type="SUPFAM" id="SSF55486">
    <property type="entry name" value="Metalloproteases ('zincins'), catalytic domain"/>
    <property type="match status" value="1"/>
</dbReference>
<feature type="chain" id="PRO_5021727776" evidence="1">
    <location>
        <begin position="22"/>
        <end position="306"/>
    </location>
</feature>
<reference evidence="2 3" key="1">
    <citation type="submission" date="2019-02" db="EMBL/GenBank/DDBJ databases">
        <title>Deep-cultivation of Planctomycetes and their phenomic and genomic characterization uncovers novel biology.</title>
        <authorList>
            <person name="Wiegand S."/>
            <person name="Jogler M."/>
            <person name="Boedeker C."/>
            <person name="Pinto D."/>
            <person name="Vollmers J."/>
            <person name="Rivas-Marin E."/>
            <person name="Kohn T."/>
            <person name="Peeters S.H."/>
            <person name="Heuer A."/>
            <person name="Rast P."/>
            <person name="Oberbeckmann S."/>
            <person name="Bunk B."/>
            <person name="Jeske O."/>
            <person name="Meyerdierks A."/>
            <person name="Storesund J.E."/>
            <person name="Kallscheuer N."/>
            <person name="Luecker S."/>
            <person name="Lage O.M."/>
            <person name="Pohl T."/>
            <person name="Merkel B.J."/>
            <person name="Hornburger P."/>
            <person name="Mueller R.-W."/>
            <person name="Bruemmer F."/>
            <person name="Labrenz M."/>
            <person name="Spormann A.M."/>
            <person name="Op den Camp H."/>
            <person name="Overmann J."/>
            <person name="Amann R."/>
            <person name="Jetten M.S.M."/>
            <person name="Mascher T."/>
            <person name="Medema M.H."/>
            <person name="Devos D.P."/>
            <person name="Kaster A.-K."/>
            <person name="Ovreas L."/>
            <person name="Rohde M."/>
            <person name="Galperin M.Y."/>
            <person name="Jogler C."/>
        </authorList>
    </citation>
    <scope>NUCLEOTIDE SEQUENCE [LARGE SCALE GENOMIC DNA]</scope>
    <source>
        <strain evidence="2 3">ETA_A8</strain>
    </source>
</reference>
<organism evidence="2 3">
    <name type="scientific">Anatilimnocola aggregata</name>
    <dbReference type="NCBI Taxonomy" id="2528021"/>
    <lineage>
        <taxon>Bacteria</taxon>
        <taxon>Pseudomonadati</taxon>
        <taxon>Planctomycetota</taxon>
        <taxon>Planctomycetia</taxon>
        <taxon>Pirellulales</taxon>
        <taxon>Pirellulaceae</taxon>
        <taxon>Anatilimnocola</taxon>
    </lineage>
</organism>
<evidence type="ECO:0000313" key="3">
    <source>
        <dbReference type="Proteomes" id="UP000315017"/>
    </source>
</evidence>
<keyword evidence="1" id="KW-0732">Signal</keyword>
<dbReference type="Gene3D" id="3.40.390.10">
    <property type="entry name" value="Collagenase (Catalytic Domain)"/>
    <property type="match status" value="1"/>
</dbReference>
<dbReference type="KEGG" id="aagg:ETAA8_34620"/>
<name>A0A517YDZ7_9BACT</name>
<evidence type="ECO:0000256" key="1">
    <source>
        <dbReference type="SAM" id="SignalP"/>
    </source>
</evidence>
<dbReference type="Proteomes" id="UP000315017">
    <property type="component" value="Chromosome"/>
</dbReference>
<dbReference type="GO" id="GO:0008237">
    <property type="term" value="F:metallopeptidase activity"/>
    <property type="evidence" value="ECO:0007669"/>
    <property type="project" value="InterPro"/>
</dbReference>
<accession>A0A517YDZ7</accession>
<protein>
    <submittedName>
        <fullName evidence="2">Uncharacterized protein</fullName>
    </submittedName>
</protein>
<keyword evidence="3" id="KW-1185">Reference proteome</keyword>
<evidence type="ECO:0000313" key="2">
    <source>
        <dbReference type="EMBL" id="QDU28362.1"/>
    </source>
</evidence>
<dbReference type="RefSeq" id="WP_238397784.1">
    <property type="nucleotide sequence ID" value="NZ_CP036274.1"/>
</dbReference>